<evidence type="ECO:0000313" key="1">
    <source>
        <dbReference type="EMBL" id="JAE11269.1"/>
    </source>
</evidence>
<protein>
    <submittedName>
        <fullName evidence="1">Uncharacterized protein</fullName>
    </submittedName>
</protein>
<sequence length="67" mass="7761">MHTYPYEGTNAHTLYSYKHLRKTELELEIDEVTIGVSLSTNTSSTTEKIAPLILRINPRKYEHPCRV</sequence>
<reference evidence="1" key="1">
    <citation type="submission" date="2014-09" db="EMBL/GenBank/DDBJ databases">
        <authorList>
            <person name="Magalhaes I.L.F."/>
            <person name="Oliveira U."/>
            <person name="Santos F.R."/>
            <person name="Vidigal T.H.D.A."/>
            <person name="Brescovit A.D."/>
            <person name="Santos A.J."/>
        </authorList>
    </citation>
    <scope>NUCLEOTIDE SEQUENCE</scope>
    <source>
        <tissue evidence="1">Shoot tissue taken approximately 20 cm above the soil surface</tissue>
    </source>
</reference>
<accession>A0A0A9FJ55</accession>
<organism evidence="1">
    <name type="scientific">Arundo donax</name>
    <name type="common">Giant reed</name>
    <name type="synonym">Donax arundinaceus</name>
    <dbReference type="NCBI Taxonomy" id="35708"/>
    <lineage>
        <taxon>Eukaryota</taxon>
        <taxon>Viridiplantae</taxon>
        <taxon>Streptophyta</taxon>
        <taxon>Embryophyta</taxon>
        <taxon>Tracheophyta</taxon>
        <taxon>Spermatophyta</taxon>
        <taxon>Magnoliopsida</taxon>
        <taxon>Liliopsida</taxon>
        <taxon>Poales</taxon>
        <taxon>Poaceae</taxon>
        <taxon>PACMAD clade</taxon>
        <taxon>Arundinoideae</taxon>
        <taxon>Arundineae</taxon>
        <taxon>Arundo</taxon>
    </lineage>
</organism>
<dbReference type="EMBL" id="GBRH01186627">
    <property type="protein sequence ID" value="JAE11269.1"/>
    <property type="molecule type" value="Transcribed_RNA"/>
</dbReference>
<dbReference type="AlphaFoldDB" id="A0A0A9FJ55"/>
<name>A0A0A9FJ55_ARUDO</name>
<reference evidence="1" key="2">
    <citation type="journal article" date="2015" name="Data Brief">
        <title>Shoot transcriptome of the giant reed, Arundo donax.</title>
        <authorList>
            <person name="Barrero R.A."/>
            <person name="Guerrero F.D."/>
            <person name="Moolhuijzen P."/>
            <person name="Goolsby J.A."/>
            <person name="Tidwell J."/>
            <person name="Bellgard S.E."/>
            <person name="Bellgard M.I."/>
        </authorList>
    </citation>
    <scope>NUCLEOTIDE SEQUENCE</scope>
    <source>
        <tissue evidence="1">Shoot tissue taken approximately 20 cm above the soil surface</tissue>
    </source>
</reference>
<proteinExistence type="predicted"/>